<comment type="caution">
    <text evidence="1">The sequence shown here is derived from an EMBL/GenBank/DDBJ whole genome shotgun (WGS) entry which is preliminary data.</text>
</comment>
<name>A0ABS3Q6Z2_9GAMM</name>
<protein>
    <recommendedName>
        <fullName evidence="3">Flagellar hook-length control protein-like C-terminal domain-containing protein</fullName>
    </recommendedName>
</protein>
<sequence length="347" mass="38552">MLTITGNLNPSQLTPDLSKTLLNTLKIGQSLSATIEQVKGEQVTLKIGQATLTASSKEINLPTGQVQLTVKQTQPTLVLALAAKPNPSLQQQELLSTALRQHLSNQVPLNQGAQQFSQLLNQLPASLQAPLMALLDNIRKPLNLSSGKELKERLENSGLFMENKLSNSGKVDQLKHDLKAQLLQFKQMTQSLQSNQASSNNPSTQLAAKLSDQMISRITFNQIQLYENPALTPMDLPSLTKQAIDDQLEFRKRAMSQGNRWEAFVNVHTDMGEIKAKLSYAELQDQQLFCGIWCESLALEQAVNEQLPQLQKQLDTLKVDNLQIKVLAQPPERSKKSQRIALVDIHI</sequence>
<gene>
    <name evidence="1" type="ORF">J3998_11105</name>
</gene>
<reference evidence="1 2" key="1">
    <citation type="submission" date="2021-03" db="EMBL/GenBank/DDBJ databases">
        <title>Thiomicrorhabdus sp.nov.,novel sulfur-oxidizing bacteria isolated from coastal sediment.</title>
        <authorList>
            <person name="Liu X."/>
        </authorList>
    </citation>
    <scope>NUCLEOTIDE SEQUENCE [LARGE SCALE GENOMIC DNA]</scope>
    <source>
        <strain evidence="1 2">6S2-11</strain>
    </source>
</reference>
<organism evidence="1 2">
    <name type="scientific">Thiomicrorhabdus marina</name>
    <dbReference type="NCBI Taxonomy" id="2818442"/>
    <lineage>
        <taxon>Bacteria</taxon>
        <taxon>Pseudomonadati</taxon>
        <taxon>Pseudomonadota</taxon>
        <taxon>Gammaproteobacteria</taxon>
        <taxon>Thiotrichales</taxon>
        <taxon>Piscirickettsiaceae</taxon>
        <taxon>Thiomicrorhabdus</taxon>
    </lineage>
</organism>
<evidence type="ECO:0008006" key="3">
    <source>
        <dbReference type="Google" id="ProtNLM"/>
    </source>
</evidence>
<evidence type="ECO:0000313" key="1">
    <source>
        <dbReference type="EMBL" id="MBO1928123.1"/>
    </source>
</evidence>
<dbReference type="RefSeq" id="WP_208150736.1">
    <property type="nucleotide sequence ID" value="NZ_JAGETV010000026.1"/>
</dbReference>
<dbReference type="Proteomes" id="UP000664835">
    <property type="component" value="Unassembled WGS sequence"/>
</dbReference>
<keyword evidence="2" id="KW-1185">Reference proteome</keyword>
<proteinExistence type="predicted"/>
<dbReference type="EMBL" id="JAGETV010000026">
    <property type="protein sequence ID" value="MBO1928123.1"/>
    <property type="molecule type" value="Genomic_DNA"/>
</dbReference>
<evidence type="ECO:0000313" key="2">
    <source>
        <dbReference type="Proteomes" id="UP000664835"/>
    </source>
</evidence>
<accession>A0ABS3Q6Z2</accession>